<evidence type="ECO:0000256" key="5">
    <source>
        <dbReference type="ARBA" id="ARBA00022917"/>
    </source>
</evidence>
<dbReference type="PANTHER" id="PTHR33370">
    <property type="entry name" value="TRANSLATION INITIATION FACTOR IF-1, CHLOROPLASTIC"/>
    <property type="match status" value="1"/>
</dbReference>
<evidence type="ECO:0000256" key="3">
    <source>
        <dbReference type="ARBA" id="ARBA00011599"/>
    </source>
</evidence>
<dbReference type="GO" id="GO:0005829">
    <property type="term" value="C:cytosol"/>
    <property type="evidence" value="ECO:0007669"/>
    <property type="project" value="TreeGrafter"/>
</dbReference>
<dbReference type="Pfam" id="PF01176">
    <property type="entry name" value="eIF-1a"/>
    <property type="match status" value="1"/>
</dbReference>
<keyword evidence="5 7" id="KW-0648">Protein biosynthesis</keyword>
<dbReference type="InterPro" id="IPR006196">
    <property type="entry name" value="RNA-binding_domain_S1_IF1"/>
</dbReference>
<dbReference type="InterPro" id="IPR012340">
    <property type="entry name" value="NA-bd_OB-fold"/>
</dbReference>
<accession>A0A9I9DDZ8</accession>
<evidence type="ECO:0000256" key="2">
    <source>
        <dbReference type="ARBA" id="ARBA00010939"/>
    </source>
</evidence>
<comment type="subunit">
    <text evidence="3">Component of the 30S ribosomal translation pre-initiation complex which assembles on the 30S ribosome in the order IF-2 and IF-3, IF-1 and N-formylmethionyl-tRNA(fMet); mRNA recruitment can occur at any time during PIC assembly.</text>
</comment>
<dbReference type="GO" id="GO:0003743">
    <property type="term" value="F:translation initiation factor activity"/>
    <property type="evidence" value="ECO:0007669"/>
    <property type="project" value="UniProtKB-UniRule"/>
</dbReference>
<dbReference type="InterPro" id="IPR003029">
    <property type="entry name" value="S1_domain"/>
</dbReference>
<dbReference type="InterPro" id="IPR004368">
    <property type="entry name" value="TIF_IF1"/>
</dbReference>
<reference evidence="10" key="1">
    <citation type="submission" date="2023-03" db="UniProtKB">
        <authorList>
            <consortium name="EnsemblPlants"/>
        </authorList>
    </citation>
    <scope>IDENTIFICATION</scope>
</reference>
<dbReference type="PROSITE" id="PS50832">
    <property type="entry name" value="S1_IF1_TYPE"/>
    <property type="match status" value="1"/>
</dbReference>
<dbReference type="SUPFAM" id="SSF50249">
    <property type="entry name" value="Nucleic acid-binding proteins"/>
    <property type="match status" value="1"/>
</dbReference>
<comment type="function">
    <text evidence="1">One of the essential components for the initiation of protein synthesis. Stabilizes the binding of IF-2 and IF-3 on the 30S subunit to which N-formylmethionyl-tRNA(fMet) subsequently binds. Helps modulate mRNA selection, yielding the 30S pre-initiation complex (PIC). Upon addition of the 50S ribosomal subunit IF-1, IF-2 and IF-3 are released leaving the mature 70S translation initiation complex.</text>
</comment>
<protein>
    <recommendedName>
        <fullName evidence="6">Translation initiation factor IF-1, chloroplastic</fullName>
    </recommendedName>
</protein>
<name>A0A9I9DDZ8_CUCME</name>
<feature type="region of interest" description="Disordered" evidence="8">
    <location>
        <begin position="54"/>
        <end position="73"/>
    </location>
</feature>
<dbReference type="NCBIfam" id="TIGR00008">
    <property type="entry name" value="infA"/>
    <property type="match status" value="1"/>
</dbReference>
<sequence>MSSTNLLQFPLLQSHFRPPSTLLFPPVKSHLSVVSISFPTSQFLHTPSHAPPGFALMAKSPKNDTSEQKLSHEGSVVESLPNGMFRVRLDNEDLILGYISGKIRKNFVRILPGDRVRVEVSRYDSTKGRIVYRLRSSGVYSSLYWMLYGIAGDDKRQILNLS</sequence>
<evidence type="ECO:0000256" key="1">
    <source>
        <dbReference type="ARBA" id="ARBA00003935"/>
    </source>
</evidence>
<evidence type="ECO:0000256" key="8">
    <source>
        <dbReference type="SAM" id="MobiDB-lite"/>
    </source>
</evidence>
<dbReference type="SMART" id="SM00316">
    <property type="entry name" value="S1"/>
    <property type="match status" value="1"/>
</dbReference>
<dbReference type="AlphaFoldDB" id="A0A9I9DDZ8"/>
<dbReference type="FunFam" id="2.40.50.140:FF:000002">
    <property type="entry name" value="Translation initiation factor IF-1"/>
    <property type="match status" value="1"/>
</dbReference>
<keyword evidence="4 7" id="KW-0396">Initiation factor</keyword>
<organism evidence="10">
    <name type="scientific">Cucumis melo</name>
    <name type="common">Muskmelon</name>
    <dbReference type="NCBI Taxonomy" id="3656"/>
    <lineage>
        <taxon>Eukaryota</taxon>
        <taxon>Viridiplantae</taxon>
        <taxon>Streptophyta</taxon>
        <taxon>Embryophyta</taxon>
        <taxon>Tracheophyta</taxon>
        <taxon>Spermatophyta</taxon>
        <taxon>Magnoliopsida</taxon>
        <taxon>eudicotyledons</taxon>
        <taxon>Gunneridae</taxon>
        <taxon>Pentapetalae</taxon>
        <taxon>rosids</taxon>
        <taxon>fabids</taxon>
        <taxon>Cucurbitales</taxon>
        <taxon>Cucurbitaceae</taxon>
        <taxon>Benincaseae</taxon>
        <taxon>Cucumis</taxon>
    </lineage>
</organism>
<feature type="domain" description="S1-like" evidence="9">
    <location>
        <begin position="61"/>
        <end position="135"/>
    </location>
</feature>
<dbReference type="PANTHER" id="PTHR33370:SF1">
    <property type="entry name" value="TRANSLATION INITIATION FACTOR IF-1, CHLOROPLASTIC"/>
    <property type="match status" value="1"/>
</dbReference>
<evidence type="ECO:0000256" key="7">
    <source>
        <dbReference type="PROSITE-ProRule" id="PRU00181"/>
    </source>
</evidence>
<dbReference type="CDD" id="cd04451">
    <property type="entry name" value="S1_IF1"/>
    <property type="match status" value="1"/>
</dbReference>
<dbReference type="Gramene" id="MELO3C016702.2.1">
    <property type="protein sequence ID" value="MELO3C016702.2.1"/>
    <property type="gene ID" value="MELO3C016702.2"/>
</dbReference>
<comment type="similarity">
    <text evidence="2">Belongs to the IF-1 family.</text>
</comment>
<evidence type="ECO:0000313" key="10">
    <source>
        <dbReference type="EnsemblPlants" id="MELO3C016702.2.1"/>
    </source>
</evidence>
<proteinExistence type="inferred from homology"/>
<feature type="compositionally biased region" description="Basic and acidic residues" evidence="8">
    <location>
        <begin position="61"/>
        <end position="72"/>
    </location>
</feature>
<evidence type="ECO:0000256" key="6">
    <source>
        <dbReference type="ARBA" id="ARBA00068272"/>
    </source>
</evidence>
<evidence type="ECO:0000259" key="9">
    <source>
        <dbReference type="PROSITE" id="PS50832"/>
    </source>
</evidence>
<dbReference type="GO" id="GO:0003723">
    <property type="term" value="F:RNA binding"/>
    <property type="evidence" value="ECO:0007669"/>
    <property type="project" value="InterPro"/>
</dbReference>
<dbReference type="Gene3D" id="2.40.50.140">
    <property type="entry name" value="Nucleic acid-binding proteins"/>
    <property type="match status" value="1"/>
</dbReference>
<dbReference type="HAMAP" id="MF_00075">
    <property type="entry name" value="IF_1"/>
    <property type="match status" value="1"/>
</dbReference>
<dbReference type="GO" id="GO:0043022">
    <property type="term" value="F:ribosome binding"/>
    <property type="evidence" value="ECO:0007669"/>
    <property type="project" value="TreeGrafter"/>
</dbReference>
<evidence type="ECO:0000256" key="4">
    <source>
        <dbReference type="ARBA" id="ARBA00022540"/>
    </source>
</evidence>
<dbReference type="EnsemblPlants" id="MELO3C016702.2.1">
    <property type="protein sequence ID" value="MELO3C016702.2.1"/>
    <property type="gene ID" value="MELO3C016702.2"/>
</dbReference>